<feature type="domain" description="PE" evidence="1">
    <location>
        <begin position="21"/>
        <end position="111"/>
    </location>
</feature>
<dbReference type="AlphaFoldDB" id="A0A975K3Y3"/>
<evidence type="ECO:0000313" key="3">
    <source>
        <dbReference type="Proteomes" id="UP000682202"/>
    </source>
</evidence>
<proteinExistence type="predicted"/>
<accession>A0A975K3Y3</accession>
<dbReference type="Gene3D" id="1.10.287.850">
    <property type="entry name" value="HP0062-like domain"/>
    <property type="match status" value="1"/>
</dbReference>
<evidence type="ECO:0000313" key="2">
    <source>
        <dbReference type="EMBL" id="QUR69383.1"/>
    </source>
</evidence>
<dbReference type="EMBL" id="CP046600">
    <property type="protein sequence ID" value="QUR69383.1"/>
    <property type="molecule type" value="Genomic_DNA"/>
</dbReference>
<dbReference type="InterPro" id="IPR038332">
    <property type="entry name" value="PPE_sf"/>
</dbReference>
<dbReference type="SUPFAM" id="SSF140459">
    <property type="entry name" value="PE/PPE dimer-like"/>
    <property type="match status" value="1"/>
</dbReference>
<dbReference type="Proteomes" id="UP000682202">
    <property type="component" value="Chromosome"/>
</dbReference>
<gene>
    <name evidence="2" type="ORF">F6B93_21985</name>
</gene>
<dbReference type="Pfam" id="PF00934">
    <property type="entry name" value="PE"/>
    <property type="match status" value="1"/>
</dbReference>
<organism evidence="2 3">
    <name type="scientific">Mycobacterium spongiae</name>
    <dbReference type="NCBI Taxonomy" id="886343"/>
    <lineage>
        <taxon>Bacteria</taxon>
        <taxon>Bacillati</taxon>
        <taxon>Actinomycetota</taxon>
        <taxon>Actinomycetes</taxon>
        <taxon>Mycobacteriales</taxon>
        <taxon>Mycobacteriaceae</taxon>
        <taxon>Mycobacterium</taxon>
    </lineage>
</organism>
<sequence>MVQANPESQNVRREEKFVSFVVAAPETVASAAGNLAGIGATLEQATAAAAAPTTGVAAAAADEVSIAISRLFATHGQEFQAISTRVATFHSDFVRLLNGGASAYIETEIANAGKNLVNAVNAPARAPLELALRSGVSAVTNGEAAALVSDQIGAGAKAVSRIVADVPRLQALETALSPGLLGPAAAAGVPGGAYGQLFSNTATNLQALYNAWSANPFPFLSQIIANQQVYWQEIAAALANAIQNFPALLANLPAAIEAAIQQLLAFNAAFYIQQIVSTQIGFAELFATTVQSAVGDLVAGWPNFETGLQLAFQQALAGNYQNAVADFGQALSDLLITGFDTSDVTVDVVGTTVNVTANPKLLGPLGDLFTIMNIPGQQAQFFTDLIPPSILRDMAQNLTNVLNTLTLPTISATLSIPLLDPASGTLSAFFGVPLVLTYAFFGGPFNALNAIAASAETIQEALSAGNFAGAAGALIDAPAYALDGYLNTAATLDTNIPVPTGLNPPFPTQVLIILHLPFDGILVPPHPVTATIDTGIIAPFDVTVFGTPFAGMVPLLVNYIPQQLANAITP</sequence>
<dbReference type="InterPro" id="IPR000084">
    <property type="entry name" value="PE-PGRS_N"/>
</dbReference>
<dbReference type="KEGG" id="mspg:F6B93_21985"/>
<keyword evidence="3" id="KW-1185">Reference proteome</keyword>
<name>A0A975K3Y3_9MYCO</name>
<protein>
    <submittedName>
        <fullName evidence="2">PE domain-containing protein</fullName>
    </submittedName>
</protein>
<reference evidence="2" key="1">
    <citation type="submission" date="2019-12" db="EMBL/GenBank/DDBJ databases">
        <title>Mycobacterium spongiae sp. nov.</title>
        <authorList>
            <person name="Stinear T."/>
        </authorList>
    </citation>
    <scope>NUCLEOTIDE SEQUENCE</scope>
    <source>
        <strain evidence="2">FSD4b-SM</strain>
    </source>
</reference>
<evidence type="ECO:0000259" key="1">
    <source>
        <dbReference type="Pfam" id="PF00934"/>
    </source>
</evidence>